<dbReference type="STRING" id="31234.E3N111"/>
<evidence type="ECO:0000256" key="1">
    <source>
        <dbReference type="SAM" id="SignalP"/>
    </source>
</evidence>
<dbReference type="EMBL" id="DS268507">
    <property type="protein sequence ID" value="EFO83184.1"/>
    <property type="molecule type" value="Genomic_DNA"/>
</dbReference>
<evidence type="ECO:0000259" key="2">
    <source>
        <dbReference type="Pfam" id="PF01030"/>
    </source>
</evidence>
<dbReference type="SUPFAM" id="SSF52058">
    <property type="entry name" value="L domain-like"/>
    <property type="match status" value="3"/>
</dbReference>
<evidence type="ECO:0000313" key="3">
    <source>
        <dbReference type="EMBL" id="EFO83184.1"/>
    </source>
</evidence>
<name>E3N111_CAERE</name>
<dbReference type="Pfam" id="PF01030">
    <property type="entry name" value="Recep_L_domain"/>
    <property type="match status" value="3"/>
</dbReference>
<accession>E3N111</accession>
<keyword evidence="4" id="KW-1185">Reference proteome</keyword>
<proteinExistence type="predicted"/>
<dbReference type="PANTHER" id="PTHR21662">
    <property type="entry name" value="RECEPTOR PROTEIN-TYROSINE KINASE"/>
    <property type="match status" value="1"/>
</dbReference>
<dbReference type="InterPro" id="IPR000494">
    <property type="entry name" value="Rcpt_L-dom"/>
</dbReference>
<feature type="chain" id="PRO_5003175820" description="Receptor L-domain domain-containing protein" evidence="1">
    <location>
        <begin position="21"/>
        <end position="519"/>
    </location>
</feature>
<feature type="signal peptide" evidence="1">
    <location>
        <begin position="1"/>
        <end position="20"/>
    </location>
</feature>
<dbReference type="HOGENOM" id="CLU_028064_2_0_1"/>
<sequence>MNSLFNFLFYLALSFLAISADFMRDELKHCESHELKCIFKHPEINSKTIKEFPKNCRSVCGFLKITDNSDVTYSQLKKAFKSMLEIHGSLTIVNTNFTDIQFLSIDPIFDILNFASYGGKVPSSEIRKIGFSDGIVISNNSFLTADNVIRDFYIFPGINENECQFRIENNGMFDGRFICDFYSSPPVNMTVKNNLKDCTDKYPPTTTAATTTVDSKVILNGLNISDSTFYTFGLEMYEVIDGTIEIQNTKYEDLSFLRKLTMITVQNTASPEMSNINIHDNNDMKRLNFPVLEEIVNTEMGPIIINLENLHPDFCLTLDEIIMFMEQKVSFRRIDAKLCEPITTVDPRKRCTFYNLTFLESGCQVIFEDILITYEDDRFVEKLTEVEFLFGTLKMENATLEIMNYLYNLKYIVNLKETQYIIQYLSNNNLVAAPLRNLDNIVTKSQTKTVFIQGNPNYADSVLPRAMNKPADCSMMMETTFRTTVDYVGENCVAENSGIVARHTIPVIFVLVVCALELF</sequence>
<feature type="domain" description="Receptor L-domain" evidence="2">
    <location>
        <begin position="55"/>
        <end position="104"/>
    </location>
</feature>
<keyword evidence="1" id="KW-0732">Signal</keyword>
<dbReference type="OrthoDB" id="5869109at2759"/>
<dbReference type="Proteomes" id="UP000008281">
    <property type="component" value="Unassembled WGS sequence"/>
</dbReference>
<reference evidence="3" key="1">
    <citation type="submission" date="2007-07" db="EMBL/GenBank/DDBJ databases">
        <title>PCAP assembly of the Caenorhabditis remanei genome.</title>
        <authorList>
            <consortium name="The Caenorhabditis remanei Sequencing Consortium"/>
            <person name="Wilson R.K."/>
        </authorList>
    </citation>
    <scope>NUCLEOTIDE SEQUENCE [LARGE SCALE GENOMIC DNA]</scope>
    <source>
        <strain evidence="3">PB4641</strain>
    </source>
</reference>
<dbReference type="InParanoid" id="E3N111"/>
<dbReference type="InterPro" id="IPR036941">
    <property type="entry name" value="Rcpt_L-dom_sf"/>
</dbReference>
<feature type="domain" description="Receptor L-domain" evidence="2">
    <location>
        <begin position="218"/>
        <end position="325"/>
    </location>
</feature>
<protein>
    <recommendedName>
        <fullName evidence="2">Receptor L-domain domain-containing protein</fullName>
    </recommendedName>
</protein>
<organism evidence="4">
    <name type="scientific">Caenorhabditis remanei</name>
    <name type="common">Caenorhabditis vulgaris</name>
    <dbReference type="NCBI Taxonomy" id="31234"/>
    <lineage>
        <taxon>Eukaryota</taxon>
        <taxon>Metazoa</taxon>
        <taxon>Ecdysozoa</taxon>
        <taxon>Nematoda</taxon>
        <taxon>Chromadorea</taxon>
        <taxon>Rhabditida</taxon>
        <taxon>Rhabditina</taxon>
        <taxon>Rhabditomorpha</taxon>
        <taxon>Rhabditoidea</taxon>
        <taxon>Rhabditidae</taxon>
        <taxon>Peloderinae</taxon>
        <taxon>Caenorhabditis</taxon>
    </lineage>
</organism>
<dbReference type="InterPro" id="IPR053079">
    <property type="entry name" value="SPS2_domain"/>
</dbReference>
<feature type="domain" description="Receptor L-domain" evidence="2">
    <location>
        <begin position="362"/>
        <end position="458"/>
    </location>
</feature>
<dbReference type="AlphaFoldDB" id="E3N111"/>
<gene>
    <name evidence="3" type="ORF">CRE_12926</name>
</gene>
<evidence type="ECO:0000313" key="4">
    <source>
        <dbReference type="Proteomes" id="UP000008281"/>
    </source>
</evidence>
<dbReference type="Gene3D" id="3.80.20.20">
    <property type="entry name" value="Receptor L-domain"/>
    <property type="match status" value="3"/>
</dbReference>
<dbReference type="PANTHER" id="PTHR21662:SF6">
    <property type="entry name" value="RECEPTOR L-DOMAIN DOMAIN-CONTAINING PROTEIN"/>
    <property type="match status" value="1"/>
</dbReference>